<evidence type="ECO:0000313" key="1">
    <source>
        <dbReference type="EMBL" id="CAI8826701.1"/>
    </source>
</evidence>
<evidence type="ECO:0000313" key="2">
    <source>
        <dbReference type="Proteomes" id="UP001162030"/>
    </source>
</evidence>
<reference evidence="1 2" key="1">
    <citation type="submission" date="2023-03" db="EMBL/GenBank/DDBJ databases">
        <authorList>
            <person name="Pearce D."/>
        </authorList>
    </citation>
    <scope>NUCLEOTIDE SEQUENCE [LARGE SCALE GENOMIC DNA]</scope>
    <source>
        <strain evidence="1">Msz</strain>
    </source>
</reference>
<proteinExistence type="predicted"/>
<accession>A0ABM9I1E7</accession>
<sequence length="264" mass="30353">MTISDFPRFVRYVGIDYSGAQTPTSSLKGLRVYLAEKDMLPAEVTPPPGSRKYWSRRGIAEWLVERLLEDRPTLAGIDHSFSFPLRYFEVHHLPPDWPAFLDDFQRHWPTDEDHTYVDFVREGLCGDGAARTGSARWRRLCEERARAKSVFHFDVQGSVAKSTHAGIPWLRYLRRQRGERVHFWPFDGWAIPPGKSAIAEVYPSLWKHIYPTEGRTPDQHDAYTIAAWLYQADRGGRLQALLEPPLTPQERAIAGVEGWILGVR</sequence>
<name>A0ABM9I1E7_9GAMM</name>
<gene>
    <name evidence="1" type="ORF">MSZNOR_2065</name>
</gene>
<dbReference type="EMBL" id="OX458333">
    <property type="protein sequence ID" value="CAI8826701.1"/>
    <property type="molecule type" value="Genomic_DNA"/>
</dbReference>
<organism evidence="1 2">
    <name type="scientific">Methylocaldum szegediense</name>
    <dbReference type="NCBI Taxonomy" id="73780"/>
    <lineage>
        <taxon>Bacteria</taxon>
        <taxon>Pseudomonadati</taxon>
        <taxon>Pseudomonadota</taxon>
        <taxon>Gammaproteobacteria</taxon>
        <taxon>Methylococcales</taxon>
        <taxon>Methylococcaceae</taxon>
        <taxon>Methylocaldum</taxon>
    </lineage>
</organism>
<evidence type="ECO:0008006" key="3">
    <source>
        <dbReference type="Google" id="ProtNLM"/>
    </source>
</evidence>
<dbReference type="RefSeq" id="WP_026611855.1">
    <property type="nucleotide sequence ID" value="NZ_OX458333.1"/>
</dbReference>
<keyword evidence="2" id="KW-1185">Reference proteome</keyword>
<dbReference type="Proteomes" id="UP001162030">
    <property type="component" value="Chromosome"/>
</dbReference>
<protein>
    <recommendedName>
        <fullName evidence="3">DUF429 domain-containing protein</fullName>
    </recommendedName>
</protein>